<evidence type="ECO:0000313" key="5">
    <source>
        <dbReference type="Proteomes" id="UP000236745"/>
    </source>
</evidence>
<keyword evidence="2" id="KW-1133">Transmembrane helix</keyword>
<keyword evidence="2" id="KW-0472">Membrane</keyword>
<feature type="region of interest" description="Disordered" evidence="1">
    <location>
        <begin position="110"/>
        <end position="145"/>
    </location>
</feature>
<gene>
    <name evidence="4" type="ORF">SAMN05444390_1011205</name>
</gene>
<dbReference type="AlphaFoldDB" id="A0A1H5WY83"/>
<dbReference type="RefSeq" id="WP_160115451.1">
    <property type="nucleotide sequence ID" value="NZ_FNVQ01000001.1"/>
</dbReference>
<reference evidence="4 5" key="1">
    <citation type="submission" date="2016-10" db="EMBL/GenBank/DDBJ databases">
        <authorList>
            <person name="de Groot N.N."/>
        </authorList>
    </citation>
    <scope>NUCLEOTIDE SEQUENCE [LARGE SCALE GENOMIC DNA]</scope>
    <source>
        <strain evidence="4 5">DSM 22012</strain>
    </source>
</reference>
<dbReference type="Pfam" id="PF16537">
    <property type="entry name" value="T2SSB"/>
    <property type="match status" value="1"/>
</dbReference>
<evidence type="ECO:0000313" key="4">
    <source>
        <dbReference type="EMBL" id="SEG04464.1"/>
    </source>
</evidence>
<keyword evidence="2" id="KW-0812">Transmembrane</keyword>
<proteinExistence type="predicted"/>
<organism evidence="4 5">
    <name type="scientific">Marinobacterium lutimaris</name>
    <dbReference type="NCBI Taxonomy" id="568106"/>
    <lineage>
        <taxon>Bacteria</taxon>
        <taxon>Pseudomonadati</taxon>
        <taxon>Pseudomonadota</taxon>
        <taxon>Gammaproteobacteria</taxon>
        <taxon>Oceanospirillales</taxon>
        <taxon>Oceanospirillaceae</taxon>
        <taxon>Marinobacterium</taxon>
    </lineage>
</organism>
<name>A0A1H5WY83_9GAMM</name>
<evidence type="ECO:0000259" key="3">
    <source>
        <dbReference type="Pfam" id="PF16537"/>
    </source>
</evidence>
<keyword evidence="5" id="KW-1185">Reference proteome</keyword>
<dbReference type="OrthoDB" id="5432325at2"/>
<evidence type="ECO:0000256" key="1">
    <source>
        <dbReference type="SAM" id="MobiDB-lite"/>
    </source>
</evidence>
<accession>A0A1H5WY83</accession>
<dbReference type="GO" id="GO:0015627">
    <property type="term" value="C:type II protein secretion system complex"/>
    <property type="evidence" value="ECO:0007669"/>
    <property type="project" value="InterPro"/>
</dbReference>
<evidence type="ECO:0000256" key="2">
    <source>
        <dbReference type="SAM" id="Phobius"/>
    </source>
</evidence>
<dbReference type="Proteomes" id="UP000236745">
    <property type="component" value="Unassembled WGS sequence"/>
</dbReference>
<sequence>MSYILQALKDSEQQRSQLKPVSAPTNLEAPVTASPQHRWSRRRLGYILAFAIIAAAGWFVSNYPGSQAPAEVSATASDASQSAVFTAPAGAVVQDSEPDMRGVKLIINPPQSQPRATATEAPPAPRAVKQPANNAVSKVSPEPQVTERAADPYADLPYLRQLPVATQREIPELKFSVHIYSESRSGRMVKLNDRMMREGQRVAPNLNIEAIIPRGVVFNYRGERFKVPAR</sequence>
<protein>
    <submittedName>
        <fullName evidence="4">General secretion pathway protein B</fullName>
    </submittedName>
</protein>
<dbReference type="InterPro" id="IPR032389">
    <property type="entry name" value="GspB_C"/>
</dbReference>
<feature type="transmembrane region" description="Helical" evidence="2">
    <location>
        <begin position="44"/>
        <end position="61"/>
    </location>
</feature>
<dbReference type="EMBL" id="FNVQ01000001">
    <property type="protein sequence ID" value="SEG04464.1"/>
    <property type="molecule type" value="Genomic_DNA"/>
</dbReference>
<feature type="domain" description="Type II secretion system protein GspB C-terminal" evidence="3">
    <location>
        <begin position="170"/>
        <end position="229"/>
    </location>
</feature>